<evidence type="ECO:0000256" key="6">
    <source>
        <dbReference type="SAM" id="MobiDB-lite"/>
    </source>
</evidence>
<keyword evidence="3" id="KW-0731">Sigma factor</keyword>
<keyword evidence="5" id="KW-0804">Transcription</keyword>
<dbReference type="PANTHER" id="PTHR43133">
    <property type="entry name" value="RNA POLYMERASE ECF-TYPE SIGMA FACTO"/>
    <property type="match status" value="1"/>
</dbReference>
<dbReference type="InterPro" id="IPR036388">
    <property type="entry name" value="WH-like_DNA-bd_sf"/>
</dbReference>
<evidence type="ECO:0000259" key="8">
    <source>
        <dbReference type="Pfam" id="PF08281"/>
    </source>
</evidence>
<comment type="similarity">
    <text evidence="1">Belongs to the sigma-70 factor family. ECF subfamily.</text>
</comment>
<gene>
    <name evidence="9" type="ORF">SAMN05421869_12717</name>
</gene>
<evidence type="ECO:0000256" key="3">
    <source>
        <dbReference type="ARBA" id="ARBA00023082"/>
    </source>
</evidence>
<evidence type="ECO:0000256" key="4">
    <source>
        <dbReference type="ARBA" id="ARBA00023125"/>
    </source>
</evidence>
<dbReference type="EMBL" id="FNDJ01000027">
    <property type="protein sequence ID" value="SDL54128.1"/>
    <property type="molecule type" value="Genomic_DNA"/>
</dbReference>
<evidence type="ECO:0000313" key="10">
    <source>
        <dbReference type="Proteomes" id="UP000199202"/>
    </source>
</evidence>
<dbReference type="STRING" id="633440.SAMN05421869_12717"/>
<evidence type="ECO:0000256" key="5">
    <source>
        <dbReference type="ARBA" id="ARBA00023163"/>
    </source>
</evidence>
<dbReference type="InterPro" id="IPR013249">
    <property type="entry name" value="RNA_pol_sigma70_r4_t2"/>
</dbReference>
<reference evidence="9 10" key="1">
    <citation type="submission" date="2016-10" db="EMBL/GenBank/DDBJ databases">
        <authorList>
            <person name="de Groot N.N."/>
        </authorList>
    </citation>
    <scope>NUCLEOTIDE SEQUENCE [LARGE SCALE GENOMIC DNA]</scope>
    <source>
        <strain evidence="9 10">CGMCC 4.6533</strain>
    </source>
</reference>
<dbReference type="Gene3D" id="1.10.1740.10">
    <property type="match status" value="1"/>
</dbReference>
<evidence type="ECO:0000256" key="2">
    <source>
        <dbReference type="ARBA" id="ARBA00023015"/>
    </source>
</evidence>
<accession>A0A1G9KWM5</accession>
<dbReference type="AlphaFoldDB" id="A0A1G9KWM5"/>
<evidence type="ECO:0000256" key="1">
    <source>
        <dbReference type="ARBA" id="ARBA00010641"/>
    </source>
</evidence>
<dbReference type="OrthoDB" id="3608473at2"/>
<feature type="domain" description="RNA polymerase sigma-70 region 2" evidence="7">
    <location>
        <begin position="99"/>
        <end position="163"/>
    </location>
</feature>
<feature type="region of interest" description="Disordered" evidence="6">
    <location>
        <begin position="1"/>
        <end position="25"/>
    </location>
</feature>
<dbReference type="InterPro" id="IPR013324">
    <property type="entry name" value="RNA_pol_sigma_r3/r4-like"/>
</dbReference>
<proteinExistence type="inferred from homology"/>
<protein>
    <submittedName>
        <fullName evidence="9">RNA polymerase sigma factor, sigma-70 family</fullName>
    </submittedName>
</protein>
<dbReference type="Pfam" id="PF04542">
    <property type="entry name" value="Sigma70_r2"/>
    <property type="match status" value="1"/>
</dbReference>
<dbReference type="Gene3D" id="1.10.10.10">
    <property type="entry name" value="Winged helix-like DNA-binding domain superfamily/Winged helix DNA-binding domain"/>
    <property type="match status" value="1"/>
</dbReference>
<dbReference type="InterPro" id="IPR013325">
    <property type="entry name" value="RNA_pol_sigma_r2"/>
</dbReference>
<dbReference type="GO" id="GO:0003677">
    <property type="term" value="F:DNA binding"/>
    <property type="evidence" value="ECO:0007669"/>
    <property type="project" value="UniProtKB-KW"/>
</dbReference>
<dbReference type="InterPro" id="IPR007627">
    <property type="entry name" value="RNA_pol_sigma70_r2"/>
</dbReference>
<feature type="compositionally biased region" description="Basic and acidic residues" evidence="6">
    <location>
        <begin position="1"/>
        <end position="24"/>
    </location>
</feature>
<dbReference type="GO" id="GO:0006352">
    <property type="term" value="P:DNA-templated transcription initiation"/>
    <property type="evidence" value="ECO:0007669"/>
    <property type="project" value="InterPro"/>
</dbReference>
<dbReference type="InterPro" id="IPR039425">
    <property type="entry name" value="RNA_pol_sigma-70-like"/>
</dbReference>
<keyword evidence="2" id="KW-0805">Transcription regulation</keyword>
<feature type="region of interest" description="Disordered" evidence="6">
    <location>
        <begin position="159"/>
        <end position="180"/>
    </location>
</feature>
<evidence type="ECO:0000313" key="9">
    <source>
        <dbReference type="EMBL" id="SDL54128.1"/>
    </source>
</evidence>
<dbReference type="Proteomes" id="UP000199202">
    <property type="component" value="Unassembled WGS sequence"/>
</dbReference>
<organism evidence="9 10">
    <name type="scientific">Nonomuraea jiangxiensis</name>
    <dbReference type="NCBI Taxonomy" id="633440"/>
    <lineage>
        <taxon>Bacteria</taxon>
        <taxon>Bacillati</taxon>
        <taxon>Actinomycetota</taxon>
        <taxon>Actinomycetes</taxon>
        <taxon>Streptosporangiales</taxon>
        <taxon>Streptosporangiaceae</taxon>
        <taxon>Nonomuraea</taxon>
    </lineage>
</organism>
<dbReference type="NCBIfam" id="TIGR02937">
    <property type="entry name" value="sigma70-ECF"/>
    <property type="match status" value="1"/>
</dbReference>
<dbReference type="Pfam" id="PF08281">
    <property type="entry name" value="Sigma70_r4_2"/>
    <property type="match status" value="1"/>
</dbReference>
<keyword evidence="10" id="KW-1185">Reference proteome</keyword>
<feature type="domain" description="RNA polymerase sigma factor 70 region 4 type 2" evidence="8">
    <location>
        <begin position="197"/>
        <end position="246"/>
    </location>
</feature>
<dbReference type="InterPro" id="IPR014284">
    <property type="entry name" value="RNA_pol_sigma-70_dom"/>
</dbReference>
<dbReference type="PANTHER" id="PTHR43133:SF8">
    <property type="entry name" value="RNA POLYMERASE SIGMA FACTOR HI_1459-RELATED"/>
    <property type="match status" value="1"/>
</dbReference>
<name>A0A1G9KWM5_9ACTN</name>
<keyword evidence="4" id="KW-0238">DNA-binding</keyword>
<evidence type="ECO:0000259" key="7">
    <source>
        <dbReference type="Pfam" id="PF04542"/>
    </source>
</evidence>
<dbReference type="SUPFAM" id="SSF88659">
    <property type="entry name" value="Sigma3 and sigma4 domains of RNA polymerase sigma factors"/>
    <property type="match status" value="1"/>
</dbReference>
<sequence length="274" mass="31181">MCSDAQRELEASPDGSDHPGKRMLGDCQRLHHHSERVGFRPLATHPSSRADQYAHQSLGRADIGPKLMSDQHSERSPINSAAGTHRAVREAFVSFTENEYPRLKVFLMRYGASHEDSDDAAQEAFLEAWRLLTNRPSQWISIREPGAWIRTVATRALTRPRGQNRRQIPTIPFGSDPTDHDQMGHDWAEQVALESDVRAALHALPPDQRLAMAYRMDDFKYAIIAEQMGLTEQQARDLIKKARATMKKILGSHLNENKETSDHLRLRRYSRADD</sequence>
<dbReference type="GO" id="GO:0016987">
    <property type="term" value="F:sigma factor activity"/>
    <property type="evidence" value="ECO:0007669"/>
    <property type="project" value="UniProtKB-KW"/>
</dbReference>
<dbReference type="SUPFAM" id="SSF88946">
    <property type="entry name" value="Sigma2 domain of RNA polymerase sigma factors"/>
    <property type="match status" value="1"/>
</dbReference>